<proteinExistence type="predicted"/>
<dbReference type="InterPro" id="IPR053782">
    <property type="entry name" value="TraW-like"/>
</dbReference>
<keyword evidence="1" id="KW-0732">Signal</keyword>
<reference evidence="3" key="1">
    <citation type="submission" date="2019-04" db="EMBL/GenBank/DDBJ databases">
        <title>Genome sequence of Pseudomonas putida 1290, an auxin catabolizing strain.</title>
        <authorList>
            <person name="Laird T.S."/>
            <person name="Leveau J.H.J."/>
        </authorList>
    </citation>
    <scope>NUCLEOTIDE SEQUENCE [LARGE SCALE GENOMIC DNA]</scope>
    <source>
        <strain evidence="3">1290</strain>
        <plasmid evidence="3">ppp1290</plasmid>
    </source>
</reference>
<organism evidence="2 3">
    <name type="scientific">Pseudomonas putida</name>
    <name type="common">Arthrobacter siderocapsulatus</name>
    <dbReference type="NCBI Taxonomy" id="303"/>
    <lineage>
        <taxon>Bacteria</taxon>
        <taxon>Pseudomonadati</taxon>
        <taxon>Pseudomonadota</taxon>
        <taxon>Gammaproteobacteria</taxon>
        <taxon>Pseudomonadales</taxon>
        <taxon>Pseudomonadaceae</taxon>
        <taxon>Pseudomonas</taxon>
    </lineage>
</organism>
<dbReference type="OrthoDB" id="8677989at2"/>
<protein>
    <submittedName>
        <fullName evidence="2">Conjugal transfer protein TraW</fullName>
    </submittedName>
</protein>
<evidence type="ECO:0000256" key="1">
    <source>
        <dbReference type="SAM" id="SignalP"/>
    </source>
</evidence>
<sequence length="414" mass="44039">MKTIFRITPLAVALLIGSAASTPAYALCDGCVVGAIGTSTVTLTGAIAATTASVSAMNLSVSQLLYQVGTATTQGASKVANTIETAARVQREFDANQERSRRYENARQNYYVPNSICSESGSGGFNEVRAGVAAVKASIRTGGGGKAASTKINQALTAPAQPPSIDAMRSASIHADYCDTDDYAAYGGATACPAVSTTMPGADKRLDSLTIGAGKDGKDQDLTFTQAQTDAARMYTQNSARRSVAPQLKKGQAESDAGVQYIGLMNQYNSIISAATDPQDQMIAASQPLDSTKDLLKEARSSKSAESYYQKIASAEAKRTGTMSAREFEYFEVGRRYANTEYQADLQNMTGDNLVREQIRVQTQTNWLLLELRNDVTRGNIINGLNLASSARQEFEPVLGEKYRAVNGRMGGAN</sequence>
<gene>
    <name evidence="2" type="ORF">E6B08_30420</name>
</gene>
<geneLocation type="plasmid" evidence="3">
    <name>ppp1290</name>
</geneLocation>
<feature type="signal peptide" evidence="1">
    <location>
        <begin position="1"/>
        <end position="26"/>
    </location>
</feature>
<accession>A0A177YQ42</accession>
<evidence type="ECO:0000313" key="3">
    <source>
        <dbReference type="Proteomes" id="UP000298551"/>
    </source>
</evidence>
<keyword evidence="2" id="KW-0614">Plasmid</keyword>
<feature type="chain" id="PRO_5044369038" evidence="1">
    <location>
        <begin position="27"/>
        <end position="414"/>
    </location>
</feature>
<name>A0A177YQ42_PSEPU</name>
<dbReference type="RefSeq" id="WP_023662981.1">
    <property type="nucleotide sequence ID" value="NZ_CP039372.1"/>
</dbReference>
<evidence type="ECO:0000313" key="2">
    <source>
        <dbReference type="EMBL" id="QCI15634.1"/>
    </source>
</evidence>
<dbReference type="AlphaFoldDB" id="A0A177YQ42"/>
<dbReference type="EMBL" id="CP039372">
    <property type="protein sequence ID" value="QCI15634.1"/>
    <property type="molecule type" value="Genomic_DNA"/>
</dbReference>
<dbReference type="NCBIfam" id="NF033888">
    <property type="entry name" value="conj_TraW"/>
    <property type="match status" value="1"/>
</dbReference>
<dbReference type="Proteomes" id="UP000298551">
    <property type="component" value="Plasmid pPp1290"/>
</dbReference>